<feature type="domain" description="F-box" evidence="1">
    <location>
        <begin position="1"/>
        <end position="53"/>
    </location>
</feature>
<name>A0A2I1FX17_9GLOM</name>
<dbReference type="VEuPathDB" id="FungiDB:RhiirA1_511855"/>
<dbReference type="Proteomes" id="UP000234323">
    <property type="component" value="Unassembled WGS sequence"/>
</dbReference>
<dbReference type="AlphaFoldDB" id="A0A2I1FX17"/>
<keyword evidence="3" id="KW-1185">Reference proteome</keyword>
<evidence type="ECO:0000313" key="2">
    <source>
        <dbReference type="EMBL" id="PKY38918.1"/>
    </source>
</evidence>
<dbReference type="EMBL" id="LLXI01000045">
    <property type="protein sequence ID" value="PKY38918.1"/>
    <property type="molecule type" value="Genomic_DNA"/>
</dbReference>
<gene>
    <name evidence="2" type="ORF">RhiirA4_452019</name>
</gene>
<dbReference type="InterPro" id="IPR001810">
    <property type="entry name" value="F-box_dom"/>
</dbReference>
<organism evidence="2 3">
    <name type="scientific">Rhizophagus irregularis</name>
    <dbReference type="NCBI Taxonomy" id="588596"/>
    <lineage>
        <taxon>Eukaryota</taxon>
        <taxon>Fungi</taxon>
        <taxon>Fungi incertae sedis</taxon>
        <taxon>Mucoromycota</taxon>
        <taxon>Glomeromycotina</taxon>
        <taxon>Glomeromycetes</taxon>
        <taxon>Glomerales</taxon>
        <taxon>Glomeraceae</taxon>
        <taxon>Rhizophagus</taxon>
    </lineage>
</organism>
<sequence>MPPITDLPPELFIEICTFLPPSDLFILSQVCRKFYGYLCVPTSSTTQQIWKESYSRFIPKENIPQPKGMKTTKYVELLMMERGCQICKQVMRCKIYWEFEVRCCKECFLKKTVTYISI</sequence>
<dbReference type="CDD" id="cd09917">
    <property type="entry name" value="F-box_SF"/>
    <property type="match status" value="1"/>
</dbReference>
<protein>
    <recommendedName>
        <fullName evidence="1">F-box domain-containing protein</fullName>
    </recommendedName>
</protein>
<dbReference type="Gene3D" id="1.20.1280.50">
    <property type="match status" value="1"/>
</dbReference>
<dbReference type="InterPro" id="IPR036047">
    <property type="entry name" value="F-box-like_dom_sf"/>
</dbReference>
<dbReference type="VEuPathDB" id="FungiDB:FUN_002772"/>
<dbReference type="SUPFAM" id="SSF81383">
    <property type="entry name" value="F-box domain"/>
    <property type="match status" value="1"/>
</dbReference>
<accession>A0A2I1FX17</accession>
<proteinExistence type="predicted"/>
<dbReference type="Pfam" id="PF12937">
    <property type="entry name" value="F-box-like"/>
    <property type="match status" value="1"/>
</dbReference>
<dbReference type="PROSITE" id="PS50181">
    <property type="entry name" value="FBOX"/>
    <property type="match status" value="1"/>
</dbReference>
<evidence type="ECO:0000313" key="3">
    <source>
        <dbReference type="Proteomes" id="UP000234323"/>
    </source>
</evidence>
<comment type="caution">
    <text evidence="2">The sequence shown here is derived from an EMBL/GenBank/DDBJ whole genome shotgun (WGS) entry which is preliminary data.</text>
</comment>
<reference evidence="2 3" key="1">
    <citation type="submission" date="2015-10" db="EMBL/GenBank/DDBJ databases">
        <title>Genome analyses suggest a sexual origin of heterokaryosis in a supposedly ancient asexual fungus.</title>
        <authorList>
            <person name="Ropars J."/>
            <person name="Sedzielewska K."/>
            <person name="Noel J."/>
            <person name="Charron P."/>
            <person name="Farinelli L."/>
            <person name="Marton T."/>
            <person name="Kruger M."/>
            <person name="Pelin A."/>
            <person name="Brachmann A."/>
            <person name="Corradi N."/>
        </authorList>
    </citation>
    <scope>NUCLEOTIDE SEQUENCE [LARGE SCALE GENOMIC DNA]</scope>
    <source>
        <strain evidence="2 3">A4</strain>
    </source>
</reference>
<dbReference type="SMART" id="SM00256">
    <property type="entry name" value="FBOX"/>
    <property type="match status" value="1"/>
</dbReference>
<evidence type="ECO:0000259" key="1">
    <source>
        <dbReference type="PROSITE" id="PS50181"/>
    </source>
</evidence>